<gene>
    <name evidence="10" type="primary">murF</name>
    <name evidence="16" type="ORF">EZI54_09950</name>
</gene>
<keyword evidence="9 10" id="KW-0961">Cell wall biogenesis/degradation</keyword>
<accession>A0ABY1ZL82</accession>
<comment type="similarity">
    <text evidence="10">Belongs to the MurCDEF family. MurF subfamily.</text>
</comment>
<proteinExistence type="inferred from homology"/>
<dbReference type="InterPro" id="IPR013221">
    <property type="entry name" value="Mur_ligase_cen"/>
</dbReference>
<dbReference type="InterPro" id="IPR051046">
    <property type="entry name" value="MurCDEF_CellWall_CoF430Synth"/>
</dbReference>
<keyword evidence="4 10" id="KW-0547">Nucleotide-binding</keyword>
<keyword evidence="1 10" id="KW-0963">Cytoplasm</keyword>
<dbReference type="SUPFAM" id="SSF53623">
    <property type="entry name" value="MurD-like peptide ligases, catalytic domain"/>
    <property type="match status" value="1"/>
</dbReference>
<evidence type="ECO:0000259" key="13">
    <source>
        <dbReference type="Pfam" id="PF01225"/>
    </source>
</evidence>
<dbReference type="SUPFAM" id="SSF63418">
    <property type="entry name" value="MurE/MurF N-terminal domain"/>
    <property type="match status" value="1"/>
</dbReference>
<evidence type="ECO:0000256" key="7">
    <source>
        <dbReference type="ARBA" id="ARBA00022984"/>
    </source>
</evidence>
<dbReference type="SUPFAM" id="SSF53244">
    <property type="entry name" value="MurD-like peptide ligases, peptide-binding domain"/>
    <property type="match status" value="1"/>
</dbReference>
<dbReference type="RefSeq" id="WP_131481517.1">
    <property type="nucleotide sequence ID" value="NZ_SJDL01000012.1"/>
</dbReference>
<keyword evidence="8 10" id="KW-0131">Cell cycle</keyword>
<dbReference type="Proteomes" id="UP000313645">
    <property type="component" value="Unassembled WGS sequence"/>
</dbReference>
<dbReference type="Gene3D" id="3.90.190.20">
    <property type="entry name" value="Mur ligase, C-terminal domain"/>
    <property type="match status" value="1"/>
</dbReference>
<evidence type="ECO:0000256" key="9">
    <source>
        <dbReference type="ARBA" id="ARBA00023316"/>
    </source>
</evidence>
<comment type="pathway">
    <text evidence="10 11">Cell wall biogenesis; peptidoglycan biosynthesis.</text>
</comment>
<dbReference type="InterPro" id="IPR005863">
    <property type="entry name" value="UDP-N-AcMur_synth"/>
</dbReference>
<evidence type="ECO:0000256" key="2">
    <source>
        <dbReference type="ARBA" id="ARBA00022598"/>
    </source>
</evidence>
<keyword evidence="17" id="KW-1185">Reference proteome</keyword>
<reference evidence="16 17" key="1">
    <citation type="submission" date="2019-02" db="EMBL/GenBank/DDBJ databases">
        <title>Marinobacter halodurans sp. nov., a marine bacterium isolated from sea tidal flat.</title>
        <authorList>
            <person name="Yoo Y."/>
            <person name="Lee D.W."/>
            <person name="Kim B.S."/>
            <person name="Kim J.-J."/>
        </authorList>
    </citation>
    <scope>NUCLEOTIDE SEQUENCE [LARGE SCALE GENOMIC DNA]</scope>
    <source>
        <strain evidence="16 17">YJ-S3-2</strain>
    </source>
</reference>
<comment type="catalytic activity">
    <reaction evidence="10 11">
        <text>D-alanyl-D-alanine + UDP-N-acetyl-alpha-D-muramoyl-L-alanyl-gamma-D-glutamyl-meso-2,6-diaminopimelate + ATP = UDP-N-acetyl-alpha-D-muramoyl-L-alanyl-gamma-D-glutamyl-meso-2,6-diaminopimeloyl-D-alanyl-D-alanine + ADP + phosphate + H(+)</text>
        <dbReference type="Rhea" id="RHEA:28374"/>
        <dbReference type="ChEBI" id="CHEBI:15378"/>
        <dbReference type="ChEBI" id="CHEBI:30616"/>
        <dbReference type="ChEBI" id="CHEBI:43474"/>
        <dbReference type="ChEBI" id="CHEBI:57822"/>
        <dbReference type="ChEBI" id="CHEBI:61386"/>
        <dbReference type="ChEBI" id="CHEBI:83905"/>
        <dbReference type="ChEBI" id="CHEBI:456216"/>
        <dbReference type="EC" id="6.3.2.10"/>
    </reaction>
</comment>
<feature type="compositionally biased region" description="Polar residues" evidence="12">
    <location>
        <begin position="17"/>
        <end position="30"/>
    </location>
</feature>
<dbReference type="InterPro" id="IPR000713">
    <property type="entry name" value="Mur_ligase_N"/>
</dbReference>
<name>A0ABY1ZL82_9GAMM</name>
<evidence type="ECO:0000256" key="3">
    <source>
        <dbReference type="ARBA" id="ARBA00022618"/>
    </source>
</evidence>
<comment type="function">
    <text evidence="10 11">Involved in cell wall formation. Catalyzes the final step in the synthesis of UDP-N-acetylmuramoyl-pentapeptide, the precursor of murein.</text>
</comment>
<evidence type="ECO:0000256" key="8">
    <source>
        <dbReference type="ARBA" id="ARBA00023306"/>
    </source>
</evidence>
<dbReference type="GO" id="GO:0016874">
    <property type="term" value="F:ligase activity"/>
    <property type="evidence" value="ECO:0007669"/>
    <property type="project" value="UniProtKB-KW"/>
</dbReference>
<feature type="domain" description="Mur ligase central" evidence="15">
    <location>
        <begin position="107"/>
        <end position="296"/>
    </location>
</feature>
<keyword evidence="6 10" id="KW-0133">Cell shape</keyword>
<feature type="binding site" evidence="10">
    <location>
        <begin position="109"/>
        <end position="115"/>
    </location>
    <ligand>
        <name>ATP</name>
        <dbReference type="ChEBI" id="CHEBI:30616"/>
    </ligand>
</feature>
<dbReference type="PANTHER" id="PTHR43024">
    <property type="entry name" value="UDP-N-ACETYLMURAMOYL-TRIPEPTIDE--D-ALANYL-D-ALANINE LIGASE"/>
    <property type="match status" value="1"/>
</dbReference>
<evidence type="ECO:0000256" key="10">
    <source>
        <dbReference type="HAMAP-Rule" id="MF_02019"/>
    </source>
</evidence>
<keyword evidence="3 10" id="KW-0132">Cell division</keyword>
<dbReference type="Gene3D" id="3.40.1190.10">
    <property type="entry name" value="Mur-like, catalytic domain"/>
    <property type="match status" value="1"/>
</dbReference>
<dbReference type="InterPro" id="IPR036615">
    <property type="entry name" value="Mur_ligase_C_dom_sf"/>
</dbReference>
<evidence type="ECO:0000256" key="1">
    <source>
        <dbReference type="ARBA" id="ARBA00022490"/>
    </source>
</evidence>
<organism evidence="16 17">
    <name type="scientific">Marinobacter halodurans</name>
    <dbReference type="NCBI Taxonomy" id="2528979"/>
    <lineage>
        <taxon>Bacteria</taxon>
        <taxon>Pseudomonadati</taxon>
        <taxon>Pseudomonadota</taxon>
        <taxon>Gammaproteobacteria</taxon>
        <taxon>Pseudomonadales</taxon>
        <taxon>Marinobacteraceae</taxon>
        <taxon>Marinobacter</taxon>
    </lineage>
</organism>
<keyword evidence="7 10" id="KW-0573">Peptidoglycan synthesis</keyword>
<dbReference type="PANTHER" id="PTHR43024:SF1">
    <property type="entry name" value="UDP-N-ACETYLMURAMOYL-TRIPEPTIDE--D-ALANYL-D-ALANINE LIGASE"/>
    <property type="match status" value="1"/>
</dbReference>
<feature type="region of interest" description="Disordered" evidence="12">
    <location>
        <begin position="8"/>
        <end position="30"/>
    </location>
</feature>
<dbReference type="NCBIfam" id="TIGR01143">
    <property type="entry name" value="murF"/>
    <property type="match status" value="1"/>
</dbReference>
<evidence type="ECO:0000256" key="6">
    <source>
        <dbReference type="ARBA" id="ARBA00022960"/>
    </source>
</evidence>
<dbReference type="Pfam" id="PF08245">
    <property type="entry name" value="Mur_ligase_M"/>
    <property type="match status" value="1"/>
</dbReference>
<evidence type="ECO:0000313" key="16">
    <source>
        <dbReference type="EMBL" id="TBW56258.1"/>
    </source>
</evidence>
<keyword evidence="5 10" id="KW-0067">ATP-binding</keyword>
<dbReference type="Pfam" id="PF01225">
    <property type="entry name" value="Mur_ligase"/>
    <property type="match status" value="1"/>
</dbReference>
<dbReference type="InterPro" id="IPR036565">
    <property type="entry name" value="Mur-like_cat_sf"/>
</dbReference>
<dbReference type="InterPro" id="IPR004101">
    <property type="entry name" value="Mur_ligase_C"/>
</dbReference>
<dbReference type="Gene3D" id="3.40.1390.10">
    <property type="entry name" value="MurE/MurF, N-terminal domain"/>
    <property type="match status" value="1"/>
</dbReference>
<evidence type="ECO:0000256" key="12">
    <source>
        <dbReference type="SAM" id="MobiDB-lite"/>
    </source>
</evidence>
<protein>
    <recommendedName>
        <fullName evidence="10 11">UDP-N-acetylmuramoyl-tripeptide--D-alanyl-D-alanine ligase</fullName>
        <ecNumber evidence="10 11">6.3.2.10</ecNumber>
    </recommendedName>
    <alternativeName>
        <fullName evidence="10">D-alanyl-D-alanine-adding enzyme</fullName>
    </alternativeName>
</protein>
<evidence type="ECO:0000256" key="11">
    <source>
        <dbReference type="RuleBase" id="RU004136"/>
    </source>
</evidence>
<dbReference type="EC" id="6.3.2.10" evidence="10 11"/>
<dbReference type="EMBL" id="SJDL01000012">
    <property type="protein sequence ID" value="TBW56258.1"/>
    <property type="molecule type" value="Genomic_DNA"/>
</dbReference>
<evidence type="ECO:0000256" key="4">
    <source>
        <dbReference type="ARBA" id="ARBA00022741"/>
    </source>
</evidence>
<evidence type="ECO:0000259" key="15">
    <source>
        <dbReference type="Pfam" id="PF08245"/>
    </source>
</evidence>
<dbReference type="InterPro" id="IPR035911">
    <property type="entry name" value="MurE/MurF_N"/>
</dbReference>
<dbReference type="Pfam" id="PF02875">
    <property type="entry name" value="Mur_ligase_C"/>
    <property type="match status" value="1"/>
</dbReference>
<evidence type="ECO:0000313" key="17">
    <source>
        <dbReference type="Proteomes" id="UP000313645"/>
    </source>
</evidence>
<comment type="subcellular location">
    <subcellularLocation>
        <location evidence="10 11">Cytoplasm</location>
    </subcellularLocation>
</comment>
<evidence type="ECO:0000256" key="5">
    <source>
        <dbReference type="ARBA" id="ARBA00022840"/>
    </source>
</evidence>
<evidence type="ECO:0000259" key="14">
    <source>
        <dbReference type="Pfam" id="PF02875"/>
    </source>
</evidence>
<feature type="domain" description="Mur ligase C-terminal" evidence="14">
    <location>
        <begin position="319"/>
        <end position="438"/>
    </location>
</feature>
<feature type="domain" description="Mur ligase N-terminal catalytic" evidence="13">
    <location>
        <begin position="26"/>
        <end position="93"/>
    </location>
</feature>
<comment type="caution">
    <text evidence="16">The sequence shown here is derived from an EMBL/GenBank/DDBJ whole genome shotgun (WGS) entry which is preliminary data.</text>
</comment>
<keyword evidence="2 10" id="KW-0436">Ligase</keyword>
<dbReference type="HAMAP" id="MF_02019">
    <property type="entry name" value="MurF"/>
    <property type="match status" value="1"/>
</dbReference>
<sequence length="455" mass="47704">MMQRFTLQDAAEMAGASPQSPTVGFTGVSTDTRTINPGDLFVALRGERFDGHRYVLDAAQAGAVAAVVDHPVDGVAIPQLVVDDTLKALGRLALGNRLASPARCVAVTGSSGKTTVKEMLASILCHQGETLATQGNLNNHIGVPLTLFRLAPDHQYAVIELGASGVGEIAYTVNLARPEVAMITNAGEAHLEGFGSYENIVEGKGEIVEGVDLDGAVILNADDPACPIWRKRAGERRVLTVATTDDKGADYHYRNVRSENGQVTFEAVGPGGWIAPVRLNLPGKHNLLNALMAIAATRELGATDDAIYRGLDELKPVKGRLEQIALQSGVNLIDDSYNANPTSMKAAVDVLSRQPGMGVAVLGSMAELGADADKLHAEVGAFARDKGVAHLLAVGPSAGGYLTGFGDGGLAFATHEEAVDWLIAHQAAPMTILVKGSRSSAMDNVVRALIKKVNN</sequence>